<evidence type="ECO:0000259" key="2">
    <source>
        <dbReference type="Pfam" id="PF22725"/>
    </source>
</evidence>
<organism evidence="3">
    <name type="scientific">Campylobacter jejuni subsp. jejuni</name>
    <dbReference type="NCBI Taxonomy" id="32022"/>
    <lineage>
        <taxon>Bacteria</taxon>
        <taxon>Pseudomonadati</taxon>
        <taxon>Campylobacterota</taxon>
        <taxon>Epsilonproteobacteria</taxon>
        <taxon>Campylobacterales</taxon>
        <taxon>Campylobacteraceae</taxon>
        <taxon>Campylobacter</taxon>
    </lineage>
</organism>
<dbReference type="Pfam" id="PF22725">
    <property type="entry name" value="GFO_IDH_MocA_C3"/>
    <property type="match status" value="1"/>
</dbReference>
<feature type="domain" description="Gfo/Idh/MocA-like oxidoreductase N-terminal" evidence="1">
    <location>
        <begin position="2"/>
        <end position="114"/>
    </location>
</feature>
<dbReference type="GO" id="GO:0000166">
    <property type="term" value="F:nucleotide binding"/>
    <property type="evidence" value="ECO:0007669"/>
    <property type="project" value="InterPro"/>
</dbReference>
<dbReference type="InterPro" id="IPR000683">
    <property type="entry name" value="Gfo/Idh/MocA-like_OxRdtase_N"/>
</dbReference>
<accession>A0A0S2CFV8</accession>
<dbReference type="Gene3D" id="3.30.360.10">
    <property type="entry name" value="Dihydrodipicolinate Reductase, domain 2"/>
    <property type="match status" value="1"/>
</dbReference>
<dbReference type="PANTHER" id="PTHR43249">
    <property type="entry name" value="UDP-N-ACETYL-2-AMINO-2-DEOXY-D-GLUCURONATE OXIDASE"/>
    <property type="match status" value="1"/>
</dbReference>
<evidence type="ECO:0000313" key="3">
    <source>
        <dbReference type="EMBL" id="ALN43966.1"/>
    </source>
</evidence>
<dbReference type="RefSeq" id="WP_002887769.1">
    <property type="nucleotide sequence ID" value="NZ_PHXJ01000001.1"/>
</dbReference>
<protein>
    <submittedName>
        <fullName evidence="3">Oxidoreductase</fullName>
    </submittedName>
</protein>
<feature type="domain" description="GFO/IDH/MocA-like oxidoreductase" evidence="2">
    <location>
        <begin position="124"/>
        <end position="244"/>
    </location>
</feature>
<dbReference type="PANTHER" id="PTHR43249:SF1">
    <property type="entry name" value="D-GLUCOSIDE 3-DEHYDROGENASE"/>
    <property type="match status" value="1"/>
</dbReference>
<dbReference type="InterPro" id="IPR055170">
    <property type="entry name" value="GFO_IDH_MocA-like_dom"/>
</dbReference>
<dbReference type="SUPFAM" id="SSF51735">
    <property type="entry name" value="NAD(P)-binding Rossmann-fold domains"/>
    <property type="match status" value="1"/>
</dbReference>
<dbReference type="EMBL" id="KT893431">
    <property type="protein sequence ID" value="ALN43966.1"/>
    <property type="molecule type" value="Genomic_DNA"/>
</dbReference>
<dbReference type="SUPFAM" id="SSF55347">
    <property type="entry name" value="Glyceraldehyde-3-phosphate dehydrogenase-like, C-terminal domain"/>
    <property type="match status" value="1"/>
</dbReference>
<dbReference type="AlphaFoldDB" id="A0A0S2CFV8"/>
<reference evidence="3" key="1">
    <citation type="journal article" date="2015" name="PLoS ONE">
        <title>Updated Campylobacter jejuni Capsule PCR Multiplex Typing System and Its Application to Clinical Isolates from South and Southeast Asia.</title>
        <authorList>
            <person name="Poly F."/>
            <person name="Serichantalergs O."/>
            <person name="Kuroiwa J."/>
            <person name="Pootong P."/>
            <person name="Mason C."/>
            <person name="Guerry P."/>
            <person name="Parker C.T."/>
        </authorList>
    </citation>
    <scope>NUCLEOTIDE SEQUENCE</scope>
    <source>
        <strain evidence="3">RM3428</strain>
    </source>
</reference>
<sequence>MIKIGIAGFGKIGQLRAKKILEKNYAQVVAVYDIKKPLNLGSDIIFCYSFDELLSQDIDAIFICTFVDSLAEYTKKALLAKKHVFCEKPPAKTSKELQEVIKVEQNSKMILKYGFNHRYHYSVMEAKKIIDSKSMGKLLWMKGTYGKAGSIDYNKNWRNYKNKSGGGILIDQGIHMLDLMRYLSGEEFEKINSFVTNAYWDIEVEDNAFAIMKTYSNTIAMLHSSATHWKHKFLLEMYFEEGYINLDGILSGTRSYAPETLVVGRREFEDITFAMGKPKENITWFENDDSWEIEIKEFLDAVDGKVSVKNGTSADALQTMLLIEKIYNNSGFYND</sequence>
<proteinExistence type="predicted"/>
<dbReference type="Gene3D" id="3.40.50.720">
    <property type="entry name" value="NAD(P)-binding Rossmann-like Domain"/>
    <property type="match status" value="1"/>
</dbReference>
<dbReference type="InterPro" id="IPR052515">
    <property type="entry name" value="Gfo/Idh/MocA_Oxidoreductase"/>
</dbReference>
<evidence type="ECO:0000259" key="1">
    <source>
        <dbReference type="Pfam" id="PF01408"/>
    </source>
</evidence>
<dbReference type="Pfam" id="PF01408">
    <property type="entry name" value="GFO_IDH_MocA"/>
    <property type="match status" value="1"/>
</dbReference>
<name>A0A0S2CFV8_CAMJU</name>
<gene>
    <name evidence="3" type="ORF">HS37.21</name>
</gene>
<dbReference type="InterPro" id="IPR036291">
    <property type="entry name" value="NAD(P)-bd_dom_sf"/>
</dbReference>